<sequence>APSSSEYQTGRPTGDEAPLQPSAADIVRSMLHLMIAQSEGRSRTCTQISQLLLGMAASEEQRVADVQMLEAQLMPLLDLSDAARSQAPLHVSLRASGDMGARVSQEIPPRSSLNMSFVVDFKAELGLADKMTQSIRQSRGVSHQQGGHNIRASIAQFIVRTYDNIQEIRMRAVWAKINRAELRHQPYWLKEFRMEDFALDTVDGLGLSPTPPKCEPRVLNMVYAANHTGPGCNAPYFIVRVAAYIERDSLVPIKCLADALPILAQRMKDVKALMKVVKKGDALTQLEEMAETLKAKKVEISQRL</sequence>
<dbReference type="Proteomes" id="UP000265618">
    <property type="component" value="Unassembled WGS sequence"/>
</dbReference>
<gene>
    <name evidence="2" type="ORF">KIPB_012129</name>
</gene>
<organism evidence="2 3">
    <name type="scientific">Kipferlia bialata</name>
    <dbReference type="NCBI Taxonomy" id="797122"/>
    <lineage>
        <taxon>Eukaryota</taxon>
        <taxon>Metamonada</taxon>
        <taxon>Carpediemonas-like organisms</taxon>
        <taxon>Kipferlia</taxon>
    </lineage>
</organism>
<evidence type="ECO:0000313" key="2">
    <source>
        <dbReference type="EMBL" id="GIQ89618.1"/>
    </source>
</evidence>
<comment type="caution">
    <text evidence="2">The sequence shown here is derived from an EMBL/GenBank/DDBJ whole genome shotgun (WGS) entry which is preliminary data.</text>
</comment>
<dbReference type="AlphaFoldDB" id="A0A9K3D987"/>
<feature type="compositionally biased region" description="Polar residues" evidence="1">
    <location>
        <begin position="1"/>
        <end position="11"/>
    </location>
</feature>
<feature type="non-terminal residue" evidence="2">
    <location>
        <position position="1"/>
    </location>
</feature>
<feature type="region of interest" description="Disordered" evidence="1">
    <location>
        <begin position="1"/>
        <end position="21"/>
    </location>
</feature>
<keyword evidence="3" id="KW-1185">Reference proteome</keyword>
<protein>
    <submittedName>
        <fullName evidence="2">Uncharacterized protein</fullName>
    </submittedName>
</protein>
<dbReference type="EMBL" id="BDIP01005239">
    <property type="protein sequence ID" value="GIQ89618.1"/>
    <property type="molecule type" value="Genomic_DNA"/>
</dbReference>
<accession>A0A9K3D987</accession>
<evidence type="ECO:0000313" key="3">
    <source>
        <dbReference type="Proteomes" id="UP000265618"/>
    </source>
</evidence>
<reference evidence="2 3" key="1">
    <citation type="journal article" date="2018" name="PLoS ONE">
        <title>The draft genome of Kipferlia bialata reveals reductive genome evolution in fornicate parasites.</title>
        <authorList>
            <person name="Tanifuji G."/>
            <person name="Takabayashi S."/>
            <person name="Kume K."/>
            <person name="Takagi M."/>
            <person name="Nakayama T."/>
            <person name="Kamikawa R."/>
            <person name="Inagaki Y."/>
            <person name="Hashimoto T."/>
        </authorList>
    </citation>
    <scope>NUCLEOTIDE SEQUENCE [LARGE SCALE GENOMIC DNA]</scope>
    <source>
        <strain evidence="2">NY0173</strain>
    </source>
</reference>
<name>A0A9K3D987_9EUKA</name>
<evidence type="ECO:0000256" key="1">
    <source>
        <dbReference type="SAM" id="MobiDB-lite"/>
    </source>
</evidence>
<proteinExistence type="predicted"/>